<name>L1JZA5_GUITC</name>
<dbReference type="RefSeq" id="XP_005840677.1">
    <property type="nucleotide sequence ID" value="XM_005840620.1"/>
</dbReference>
<feature type="region of interest" description="Disordered" evidence="1">
    <location>
        <begin position="354"/>
        <end position="397"/>
    </location>
</feature>
<dbReference type="OrthoDB" id="201886at2759"/>
<dbReference type="HOGENOM" id="CLU_032860_0_0_1"/>
<dbReference type="KEGG" id="gtt:GUITHDRAFT_100672"/>
<dbReference type="InterPro" id="IPR044224">
    <property type="entry name" value="KOBITO1-like"/>
</dbReference>
<dbReference type="PANTHER" id="PTHR46701:SF7">
    <property type="entry name" value="GLYCOSYLTRANSFERASE-LIKE KOBITO 1"/>
    <property type="match status" value="1"/>
</dbReference>
<dbReference type="EnsemblProtists" id="EKX53697">
    <property type="protein sequence ID" value="EKX53697"/>
    <property type="gene ID" value="GUITHDRAFT_100672"/>
</dbReference>
<dbReference type="GO" id="GO:0009737">
    <property type="term" value="P:response to abscisic acid"/>
    <property type="evidence" value="ECO:0007669"/>
    <property type="project" value="InterPro"/>
</dbReference>
<dbReference type="PANTHER" id="PTHR46701">
    <property type="entry name" value="GLYCOSYLTRANSFERASE-LIKE KOBITO 1"/>
    <property type="match status" value="1"/>
</dbReference>
<evidence type="ECO:0000256" key="1">
    <source>
        <dbReference type="SAM" id="MobiDB-lite"/>
    </source>
</evidence>
<dbReference type="AlphaFoldDB" id="L1JZA5"/>
<dbReference type="GO" id="GO:0030244">
    <property type="term" value="P:cellulose biosynthetic process"/>
    <property type="evidence" value="ECO:0007669"/>
    <property type="project" value="InterPro"/>
</dbReference>
<reference evidence="2 4" key="1">
    <citation type="journal article" date="2012" name="Nature">
        <title>Algal genomes reveal evolutionary mosaicism and the fate of nucleomorphs.</title>
        <authorList>
            <consortium name="DOE Joint Genome Institute"/>
            <person name="Curtis B.A."/>
            <person name="Tanifuji G."/>
            <person name="Burki F."/>
            <person name="Gruber A."/>
            <person name="Irimia M."/>
            <person name="Maruyama S."/>
            <person name="Arias M.C."/>
            <person name="Ball S.G."/>
            <person name="Gile G.H."/>
            <person name="Hirakawa Y."/>
            <person name="Hopkins J.F."/>
            <person name="Kuo A."/>
            <person name="Rensing S.A."/>
            <person name="Schmutz J."/>
            <person name="Symeonidi A."/>
            <person name="Elias M."/>
            <person name="Eveleigh R.J."/>
            <person name="Herman E.K."/>
            <person name="Klute M.J."/>
            <person name="Nakayama T."/>
            <person name="Obornik M."/>
            <person name="Reyes-Prieto A."/>
            <person name="Armbrust E.V."/>
            <person name="Aves S.J."/>
            <person name="Beiko R.G."/>
            <person name="Coutinho P."/>
            <person name="Dacks J.B."/>
            <person name="Durnford D.G."/>
            <person name="Fast N.M."/>
            <person name="Green B.R."/>
            <person name="Grisdale C.J."/>
            <person name="Hempel F."/>
            <person name="Henrissat B."/>
            <person name="Hoppner M.P."/>
            <person name="Ishida K."/>
            <person name="Kim E."/>
            <person name="Koreny L."/>
            <person name="Kroth P.G."/>
            <person name="Liu Y."/>
            <person name="Malik S.B."/>
            <person name="Maier U.G."/>
            <person name="McRose D."/>
            <person name="Mock T."/>
            <person name="Neilson J.A."/>
            <person name="Onodera N.T."/>
            <person name="Poole A.M."/>
            <person name="Pritham E.J."/>
            <person name="Richards T.A."/>
            <person name="Rocap G."/>
            <person name="Roy S.W."/>
            <person name="Sarai C."/>
            <person name="Schaack S."/>
            <person name="Shirato S."/>
            <person name="Slamovits C.H."/>
            <person name="Spencer D.F."/>
            <person name="Suzuki S."/>
            <person name="Worden A.Z."/>
            <person name="Zauner S."/>
            <person name="Barry K."/>
            <person name="Bell C."/>
            <person name="Bharti A.K."/>
            <person name="Crow J.A."/>
            <person name="Grimwood J."/>
            <person name="Kramer R."/>
            <person name="Lindquist E."/>
            <person name="Lucas S."/>
            <person name="Salamov A."/>
            <person name="McFadden G.I."/>
            <person name="Lane C.E."/>
            <person name="Keeling P.J."/>
            <person name="Gray M.W."/>
            <person name="Grigoriev I.V."/>
            <person name="Archibald J.M."/>
        </authorList>
    </citation>
    <scope>NUCLEOTIDE SEQUENCE</scope>
    <source>
        <strain evidence="2 4">CCMP2712</strain>
    </source>
</reference>
<reference evidence="3" key="3">
    <citation type="submission" date="2015-06" db="UniProtKB">
        <authorList>
            <consortium name="EnsemblProtists"/>
        </authorList>
    </citation>
    <scope>IDENTIFICATION</scope>
</reference>
<evidence type="ECO:0000313" key="4">
    <source>
        <dbReference type="Proteomes" id="UP000011087"/>
    </source>
</evidence>
<dbReference type="Proteomes" id="UP000011087">
    <property type="component" value="Unassembled WGS sequence"/>
</dbReference>
<protein>
    <recommendedName>
        <fullName evidence="5">Glycosyltransferase family 92 protein</fullName>
    </recommendedName>
</protein>
<accession>L1JZA5</accession>
<proteinExistence type="predicted"/>
<evidence type="ECO:0008006" key="5">
    <source>
        <dbReference type="Google" id="ProtNLM"/>
    </source>
</evidence>
<dbReference type="eggNOG" id="ENOG502QPZC">
    <property type="taxonomic scope" value="Eukaryota"/>
</dbReference>
<dbReference type="GeneID" id="17310408"/>
<gene>
    <name evidence="2" type="ORF">GUITHDRAFT_100672</name>
</gene>
<feature type="compositionally biased region" description="Polar residues" evidence="1">
    <location>
        <begin position="369"/>
        <end position="397"/>
    </location>
</feature>
<keyword evidence="4" id="KW-1185">Reference proteome</keyword>
<dbReference type="EMBL" id="JH992969">
    <property type="protein sequence ID" value="EKX53697.1"/>
    <property type="molecule type" value="Genomic_DNA"/>
</dbReference>
<dbReference type="OMA" id="QGMDWIL"/>
<sequence length="397" mass="45448">MESSADQAGSKCAVVTTVRGVDAKELRFFLTWHLHLGFEFIWVFFDFSEGAQGADEETVRMIDELEFRGRVFKSFSNDELREEQRRICRSWERLQACLDEVPARQELNADLAITRAMQAGARWILHLDSDELWFPYSSEDADVFSQRMASSSNLVSQHFDGLERQGIGHITYQNVEAVPENLSVTNAFAEATLFKCHFTSLPLTHDAMVTLKEWTSKNKNGQFFVGYDNGKSAVRLLKGVTYSNYIVDVRSNRNFSRPPEPLMVDGCILHYISCGFQRLSCRNEWYKKYQSLGPFKDSWFNGKVVSQQTQDEARAWYARQMIPSKSLVQKSIQHGVCKRILSVRNYSQTLFQVPPEEENSLAEENSNSDPTQELNNQNECSETNTATHDNARSSGFQ</sequence>
<evidence type="ECO:0000313" key="2">
    <source>
        <dbReference type="EMBL" id="EKX53697.1"/>
    </source>
</evidence>
<organism evidence="2">
    <name type="scientific">Guillardia theta (strain CCMP2712)</name>
    <name type="common">Cryptophyte</name>
    <dbReference type="NCBI Taxonomy" id="905079"/>
    <lineage>
        <taxon>Eukaryota</taxon>
        <taxon>Cryptophyceae</taxon>
        <taxon>Pyrenomonadales</taxon>
        <taxon>Geminigeraceae</taxon>
        <taxon>Guillardia</taxon>
    </lineage>
</organism>
<evidence type="ECO:0000313" key="3">
    <source>
        <dbReference type="EnsemblProtists" id="EKX53697"/>
    </source>
</evidence>
<reference evidence="4" key="2">
    <citation type="submission" date="2012-11" db="EMBL/GenBank/DDBJ databases">
        <authorList>
            <person name="Kuo A."/>
            <person name="Curtis B.A."/>
            <person name="Tanifuji G."/>
            <person name="Burki F."/>
            <person name="Gruber A."/>
            <person name="Irimia M."/>
            <person name="Maruyama S."/>
            <person name="Arias M.C."/>
            <person name="Ball S.G."/>
            <person name="Gile G.H."/>
            <person name="Hirakawa Y."/>
            <person name="Hopkins J.F."/>
            <person name="Rensing S.A."/>
            <person name="Schmutz J."/>
            <person name="Symeonidi A."/>
            <person name="Elias M."/>
            <person name="Eveleigh R.J."/>
            <person name="Herman E.K."/>
            <person name="Klute M.J."/>
            <person name="Nakayama T."/>
            <person name="Obornik M."/>
            <person name="Reyes-Prieto A."/>
            <person name="Armbrust E.V."/>
            <person name="Aves S.J."/>
            <person name="Beiko R.G."/>
            <person name="Coutinho P."/>
            <person name="Dacks J.B."/>
            <person name="Durnford D.G."/>
            <person name="Fast N.M."/>
            <person name="Green B.R."/>
            <person name="Grisdale C."/>
            <person name="Hempe F."/>
            <person name="Henrissat B."/>
            <person name="Hoppner M.P."/>
            <person name="Ishida K.-I."/>
            <person name="Kim E."/>
            <person name="Koreny L."/>
            <person name="Kroth P.G."/>
            <person name="Liu Y."/>
            <person name="Malik S.-B."/>
            <person name="Maier U.G."/>
            <person name="McRose D."/>
            <person name="Mock T."/>
            <person name="Neilson J.A."/>
            <person name="Onodera N.T."/>
            <person name="Poole A.M."/>
            <person name="Pritham E.J."/>
            <person name="Richards T.A."/>
            <person name="Rocap G."/>
            <person name="Roy S.W."/>
            <person name="Sarai C."/>
            <person name="Schaack S."/>
            <person name="Shirato S."/>
            <person name="Slamovits C.H."/>
            <person name="Spencer D.F."/>
            <person name="Suzuki S."/>
            <person name="Worden A.Z."/>
            <person name="Zauner S."/>
            <person name="Barry K."/>
            <person name="Bell C."/>
            <person name="Bharti A.K."/>
            <person name="Crow J.A."/>
            <person name="Grimwood J."/>
            <person name="Kramer R."/>
            <person name="Lindquist E."/>
            <person name="Lucas S."/>
            <person name="Salamov A."/>
            <person name="McFadden G.I."/>
            <person name="Lane C.E."/>
            <person name="Keeling P.J."/>
            <person name="Gray M.W."/>
            <person name="Grigoriev I.V."/>
            <person name="Archibald J.M."/>
        </authorList>
    </citation>
    <scope>NUCLEOTIDE SEQUENCE</scope>
    <source>
        <strain evidence="4">CCMP2712</strain>
    </source>
</reference>
<dbReference type="PaxDb" id="55529-EKX53697"/>